<evidence type="ECO:0000313" key="2">
    <source>
        <dbReference type="EMBL" id="UVI39040.1"/>
    </source>
</evidence>
<dbReference type="RefSeq" id="WP_265558222.1">
    <property type="nucleotide sequence ID" value="NZ_CP092471.1"/>
</dbReference>
<evidence type="ECO:0000256" key="1">
    <source>
        <dbReference type="SAM" id="SignalP"/>
    </source>
</evidence>
<reference evidence="2" key="1">
    <citation type="submission" date="2022-02" db="EMBL/GenBank/DDBJ databases">
        <title>Qipengyuania spongiae sp. nov., isolated from marine sponge.</title>
        <authorList>
            <person name="Li Z."/>
            <person name="Zhang M."/>
        </authorList>
    </citation>
    <scope>NUCLEOTIDE SEQUENCE</scope>
    <source>
        <strain evidence="2">PHS-Z21</strain>
    </source>
</reference>
<evidence type="ECO:0000313" key="3">
    <source>
        <dbReference type="Proteomes" id="UP001065265"/>
    </source>
</evidence>
<keyword evidence="1" id="KW-0732">Signal</keyword>
<accession>A0ABY5SXJ2</accession>
<protein>
    <submittedName>
        <fullName evidence="2">Uncharacterized protein</fullName>
    </submittedName>
</protein>
<dbReference type="Proteomes" id="UP001065265">
    <property type="component" value="Chromosome"/>
</dbReference>
<name>A0ABY5SXJ2_9SPHN</name>
<gene>
    <name evidence="2" type="ORF">L1F33_12500</name>
</gene>
<feature type="chain" id="PRO_5046604411" evidence="1">
    <location>
        <begin position="21"/>
        <end position="139"/>
    </location>
</feature>
<sequence>MRISWLMAGLAAAASCVAVAQDVLPITRSLFLERAEADGVSLEPADVLRRGDRVVLVMDWDGRTGQPFMLTSRVPNTLAYQRSGDRAVEVSVDGGRNWGRIGSLRRGERLAAPEEVTNLRWRIAAADGATMRSYSAIVR</sequence>
<organism evidence="2 3">
    <name type="scientific">Qipengyuania spongiae</name>
    <dbReference type="NCBI Taxonomy" id="2909673"/>
    <lineage>
        <taxon>Bacteria</taxon>
        <taxon>Pseudomonadati</taxon>
        <taxon>Pseudomonadota</taxon>
        <taxon>Alphaproteobacteria</taxon>
        <taxon>Sphingomonadales</taxon>
        <taxon>Erythrobacteraceae</taxon>
        <taxon>Qipengyuania</taxon>
    </lineage>
</organism>
<dbReference type="EMBL" id="CP092471">
    <property type="protein sequence ID" value="UVI39040.1"/>
    <property type="molecule type" value="Genomic_DNA"/>
</dbReference>
<keyword evidence="3" id="KW-1185">Reference proteome</keyword>
<feature type="signal peptide" evidence="1">
    <location>
        <begin position="1"/>
        <end position="20"/>
    </location>
</feature>
<proteinExistence type="predicted"/>